<evidence type="ECO:0000259" key="1">
    <source>
        <dbReference type="Pfam" id="PF11738"/>
    </source>
</evidence>
<comment type="caution">
    <text evidence="2">The sequence shown here is derived from an EMBL/GenBank/DDBJ whole genome shotgun (WGS) entry which is preliminary data.</text>
</comment>
<feature type="domain" description="DUF3298" evidence="1">
    <location>
        <begin position="26"/>
        <end position="107"/>
    </location>
</feature>
<accession>A0A645FFU1</accession>
<dbReference type="EMBL" id="VSSQ01058828">
    <property type="protein sequence ID" value="MPN12476.1"/>
    <property type="molecule type" value="Genomic_DNA"/>
</dbReference>
<dbReference type="AlphaFoldDB" id="A0A645FFU1"/>
<sequence>MGGAHGLSTSNYLNFNIKNGKKITESDLFSDNYVTKLSELIKVRIVEQSFEDKSNEPILSLNDTDFWVEAIKPNGNFYITDESINYVYNPYEIAPYYMGQTEVVLPFYRLIDILKPNNVISYLIEKDLTK</sequence>
<dbReference type="InterPro" id="IPR021729">
    <property type="entry name" value="DUF3298"/>
</dbReference>
<proteinExistence type="predicted"/>
<reference evidence="2" key="1">
    <citation type="submission" date="2019-08" db="EMBL/GenBank/DDBJ databases">
        <authorList>
            <person name="Kucharzyk K."/>
            <person name="Murdoch R.W."/>
            <person name="Higgins S."/>
            <person name="Loffler F."/>
        </authorList>
    </citation>
    <scope>NUCLEOTIDE SEQUENCE</scope>
</reference>
<dbReference type="InterPro" id="IPR037126">
    <property type="entry name" value="PdaC/RsiV-like_sf"/>
</dbReference>
<dbReference type="Pfam" id="PF11738">
    <property type="entry name" value="DUF3298"/>
    <property type="match status" value="1"/>
</dbReference>
<protein>
    <recommendedName>
        <fullName evidence="1">DUF3298 domain-containing protein</fullName>
    </recommendedName>
</protein>
<gene>
    <name evidence="2" type="ORF">SDC9_159794</name>
</gene>
<organism evidence="2">
    <name type="scientific">bioreactor metagenome</name>
    <dbReference type="NCBI Taxonomy" id="1076179"/>
    <lineage>
        <taxon>unclassified sequences</taxon>
        <taxon>metagenomes</taxon>
        <taxon>ecological metagenomes</taxon>
    </lineage>
</organism>
<evidence type="ECO:0000313" key="2">
    <source>
        <dbReference type="EMBL" id="MPN12476.1"/>
    </source>
</evidence>
<name>A0A645FFU1_9ZZZZ</name>
<dbReference type="Gene3D" id="3.90.640.20">
    <property type="entry name" value="Heat-shock cognate protein, ATPase"/>
    <property type="match status" value="1"/>
</dbReference>